<accession>A0A1W6LAM3</accession>
<evidence type="ECO:0000256" key="1">
    <source>
        <dbReference type="SAM" id="MobiDB-lite"/>
    </source>
</evidence>
<gene>
    <name evidence="2" type="ORF">A4W93_16350</name>
</gene>
<dbReference type="STRING" id="946333.A4W93_16350"/>
<feature type="compositionally biased region" description="Low complexity" evidence="1">
    <location>
        <begin position="23"/>
        <end position="35"/>
    </location>
</feature>
<reference evidence="2 3" key="1">
    <citation type="submission" date="2016-04" db="EMBL/GenBank/DDBJ databases">
        <title>Complete genome sequence of natural rubber-degrading, novel Gram-negative bacterium, Rhizobacter gummiphilus strain NS21.</title>
        <authorList>
            <person name="Tabata M."/>
            <person name="Kasai D."/>
            <person name="Fukuda M."/>
        </authorList>
    </citation>
    <scope>NUCLEOTIDE SEQUENCE [LARGE SCALE GENOMIC DNA]</scope>
    <source>
        <strain evidence="2 3">NS21</strain>
    </source>
</reference>
<protein>
    <submittedName>
        <fullName evidence="2">Uncharacterized protein</fullName>
    </submittedName>
</protein>
<organism evidence="2 3">
    <name type="scientific">Piscinibacter gummiphilus</name>
    <dbReference type="NCBI Taxonomy" id="946333"/>
    <lineage>
        <taxon>Bacteria</taxon>
        <taxon>Pseudomonadati</taxon>
        <taxon>Pseudomonadota</taxon>
        <taxon>Betaproteobacteria</taxon>
        <taxon>Burkholderiales</taxon>
        <taxon>Sphaerotilaceae</taxon>
        <taxon>Piscinibacter</taxon>
    </lineage>
</organism>
<proteinExistence type="predicted"/>
<dbReference type="RefSeq" id="WP_085751633.1">
    <property type="nucleotide sequence ID" value="NZ_BSPR01000013.1"/>
</dbReference>
<sequence>MAQSSILGGQRAPAHARGKDADALGPSDSSDSGSDVQGERAHIAGETGDAGAIPADLASDTDASGTGERGAAVGDDIDDGADILPDRVEGNVADALDTDTLDIDELGDIALDEAEEDADEPASR</sequence>
<dbReference type="OrthoDB" id="8821267at2"/>
<dbReference type="EMBL" id="CP015118">
    <property type="protein sequence ID" value="ARN21341.1"/>
    <property type="molecule type" value="Genomic_DNA"/>
</dbReference>
<feature type="region of interest" description="Disordered" evidence="1">
    <location>
        <begin position="1"/>
        <end position="84"/>
    </location>
</feature>
<dbReference type="AlphaFoldDB" id="A0A1W6LAM3"/>
<keyword evidence="3" id="KW-1185">Reference proteome</keyword>
<evidence type="ECO:0000313" key="2">
    <source>
        <dbReference type="EMBL" id="ARN21341.1"/>
    </source>
</evidence>
<name>A0A1W6LAM3_9BURK</name>
<dbReference type="Proteomes" id="UP000193427">
    <property type="component" value="Chromosome"/>
</dbReference>
<dbReference type="KEGG" id="rgu:A4W93_16350"/>
<evidence type="ECO:0000313" key="3">
    <source>
        <dbReference type="Proteomes" id="UP000193427"/>
    </source>
</evidence>